<evidence type="ECO:0008006" key="4">
    <source>
        <dbReference type="Google" id="ProtNLM"/>
    </source>
</evidence>
<protein>
    <recommendedName>
        <fullName evidence="4">DUF1640 domain-containing protein</fullName>
    </recommendedName>
</protein>
<evidence type="ECO:0000256" key="1">
    <source>
        <dbReference type="SAM" id="Phobius"/>
    </source>
</evidence>
<organism evidence="2 3">
    <name type="scientific">Methylobacterium gossipiicola</name>
    <dbReference type="NCBI Taxonomy" id="582675"/>
    <lineage>
        <taxon>Bacteria</taxon>
        <taxon>Pseudomonadati</taxon>
        <taxon>Pseudomonadota</taxon>
        <taxon>Alphaproteobacteria</taxon>
        <taxon>Hyphomicrobiales</taxon>
        <taxon>Methylobacteriaceae</taxon>
        <taxon>Methylobacterium</taxon>
    </lineage>
</organism>
<keyword evidence="3" id="KW-1185">Reference proteome</keyword>
<feature type="transmembrane region" description="Helical" evidence="1">
    <location>
        <begin position="60"/>
        <end position="83"/>
    </location>
</feature>
<dbReference type="OrthoDB" id="7995449at2"/>
<keyword evidence="1" id="KW-0812">Transmembrane</keyword>
<sequence length="87" mass="9225">MAATALDTLAIARKLKAAGFSDDQAEAVTGVIREARDTDLSVLVTKADLKTEIAEAKYDILKWVLSAIGFQTIVIVGAIVTLARGLH</sequence>
<dbReference type="EMBL" id="FOPM01000004">
    <property type="protein sequence ID" value="SFG50288.1"/>
    <property type="molecule type" value="Genomic_DNA"/>
</dbReference>
<reference evidence="3" key="1">
    <citation type="submission" date="2016-10" db="EMBL/GenBank/DDBJ databases">
        <authorList>
            <person name="Varghese N."/>
            <person name="Submissions S."/>
        </authorList>
    </citation>
    <scope>NUCLEOTIDE SEQUENCE [LARGE SCALE GENOMIC DNA]</scope>
    <source>
        <strain evidence="3">Gh-105</strain>
    </source>
</reference>
<accession>A0A1I2SBV3</accession>
<evidence type="ECO:0000313" key="2">
    <source>
        <dbReference type="EMBL" id="SFG50288.1"/>
    </source>
</evidence>
<dbReference type="RefSeq" id="WP_091969626.1">
    <property type="nucleotide sequence ID" value="NZ_FOPM01000004.1"/>
</dbReference>
<gene>
    <name evidence="2" type="ORF">SAMN05192565_104160</name>
</gene>
<proteinExistence type="predicted"/>
<keyword evidence="1" id="KW-1133">Transmembrane helix</keyword>
<keyword evidence="1" id="KW-0472">Membrane</keyword>
<evidence type="ECO:0000313" key="3">
    <source>
        <dbReference type="Proteomes" id="UP000199229"/>
    </source>
</evidence>
<dbReference type="AlphaFoldDB" id="A0A1I2SBV3"/>
<name>A0A1I2SBV3_9HYPH</name>
<dbReference type="STRING" id="582675.SAMN05192565_104160"/>
<dbReference type="Proteomes" id="UP000199229">
    <property type="component" value="Unassembled WGS sequence"/>
</dbReference>
<dbReference type="Gene3D" id="1.20.5.340">
    <property type="match status" value="1"/>
</dbReference>